<dbReference type="InterPro" id="IPR013785">
    <property type="entry name" value="Aldolase_TIM"/>
</dbReference>
<dbReference type="PANTHER" id="PTHR10578:SF107">
    <property type="entry name" value="2-HYDROXYACID OXIDASE 1"/>
    <property type="match status" value="1"/>
</dbReference>
<evidence type="ECO:0000256" key="2">
    <source>
        <dbReference type="ARBA" id="ARBA00022630"/>
    </source>
</evidence>
<keyword evidence="2 7" id="KW-0285">Flavoprotein</keyword>
<evidence type="ECO:0000256" key="7">
    <source>
        <dbReference type="PIRSR" id="PIRSR000138-2"/>
    </source>
</evidence>
<organism evidence="9 10">
    <name type="scientific">Actinobacteria bacterium BACL2 MAG-121001-bin67</name>
    <dbReference type="NCBI Taxonomy" id="1655572"/>
    <lineage>
        <taxon>Bacteria</taxon>
        <taxon>Bacillati</taxon>
        <taxon>Actinomycetota</taxon>
        <taxon>Actinomycetes</taxon>
        <taxon>Actinomycetes incertae sedis</taxon>
        <taxon>ac1 cluster</taxon>
    </lineage>
</organism>
<dbReference type="AlphaFoldDB" id="A0A0R2P3H7"/>
<dbReference type="InterPro" id="IPR000262">
    <property type="entry name" value="FMN-dep_DH"/>
</dbReference>
<reference evidence="9 10" key="1">
    <citation type="submission" date="2015-10" db="EMBL/GenBank/DDBJ databases">
        <title>Metagenome-Assembled Genomes uncover a global brackish microbiome.</title>
        <authorList>
            <person name="Hugerth L.W."/>
            <person name="Larsson J."/>
            <person name="Alneberg J."/>
            <person name="Lindh M.V."/>
            <person name="Legrand C."/>
            <person name="Pinhassi J."/>
            <person name="Andersson A.F."/>
        </authorList>
    </citation>
    <scope>NUCLEOTIDE SEQUENCE [LARGE SCALE GENOMIC DNA]</scope>
    <source>
        <strain evidence="9">BACL2 MAG-121001-bin67</strain>
    </source>
</reference>
<evidence type="ECO:0000256" key="4">
    <source>
        <dbReference type="ARBA" id="ARBA00023002"/>
    </source>
</evidence>
<dbReference type="EMBL" id="LIAW01000069">
    <property type="protein sequence ID" value="KRO32648.1"/>
    <property type="molecule type" value="Genomic_DNA"/>
</dbReference>
<protein>
    <submittedName>
        <fullName evidence="9">Lactate dehydrogenase</fullName>
    </submittedName>
</protein>
<dbReference type="InterPro" id="IPR037396">
    <property type="entry name" value="FMN_HAD"/>
</dbReference>
<name>A0A0R2P3H7_9ACTN</name>
<keyword evidence="3 7" id="KW-0288">FMN</keyword>
<feature type="binding site" evidence="7">
    <location>
        <position position="240"/>
    </location>
    <ligand>
        <name>FMN</name>
        <dbReference type="ChEBI" id="CHEBI:58210"/>
    </ligand>
</feature>
<feature type="binding site" evidence="7">
    <location>
        <begin position="49"/>
        <end position="51"/>
    </location>
    <ligand>
        <name>FMN</name>
        <dbReference type="ChEBI" id="CHEBI:58210"/>
    </ligand>
</feature>
<evidence type="ECO:0000256" key="5">
    <source>
        <dbReference type="ARBA" id="ARBA00024042"/>
    </source>
</evidence>
<feature type="binding site" evidence="7">
    <location>
        <position position="137"/>
    </location>
    <ligand>
        <name>glyoxylate</name>
        <dbReference type="ChEBI" id="CHEBI:36655"/>
    </ligand>
</feature>
<feature type="active site" description="Proton acceptor" evidence="6">
    <location>
        <position position="242"/>
    </location>
</feature>
<evidence type="ECO:0000313" key="10">
    <source>
        <dbReference type="Proteomes" id="UP000053349"/>
    </source>
</evidence>
<dbReference type="PANTHER" id="PTHR10578">
    <property type="entry name" value="S -2-HYDROXY-ACID OXIDASE-RELATED"/>
    <property type="match status" value="1"/>
</dbReference>
<keyword evidence="4" id="KW-0560">Oxidoreductase</keyword>
<comment type="caution">
    <text evidence="9">The sequence shown here is derived from an EMBL/GenBank/DDBJ whole genome shotgun (WGS) entry which is preliminary data.</text>
</comment>
<feature type="binding site" evidence="7">
    <location>
        <position position="78"/>
    </location>
    <ligand>
        <name>FMN</name>
        <dbReference type="ChEBI" id="CHEBI:58210"/>
    </ligand>
</feature>
<dbReference type="CDD" id="cd02809">
    <property type="entry name" value="alpha_hydroxyacid_oxid_FMN"/>
    <property type="match status" value="1"/>
</dbReference>
<feature type="binding site" evidence="7">
    <location>
        <position position="102"/>
    </location>
    <ligand>
        <name>glyoxylate</name>
        <dbReference type="ChEBI" id="CHEBI:36655"/>
    </ligand>
</feature>
<dbReference type="Gene3D" id="3.20.20.70">
    <property type="entry name" value="Aldolase class I"/>
    <property type="match status" value="1"/>
</dbReference>
<dbReference type="PROSITE" id="PS00557">
    <property type="entry name" value="FMN_HYDROXY_ACID_DH_1"/>
    <property type="match status" value="1"/>
</dbReference>
<accession>A0A0R2P3H7</accession>
<feature type="binding site" evidence="7">
    <location>
        <position position="245"/>
    </location>
    <ligand>
        <name>glyoxylate</name>
        <dbReference type="ChEBI" id="CHEBI:36655"/>
    </ligand>
</feature>
<dbReference type="PROSITE" id="PS51349">
    <property type="entry name" value="FMN_HYDROXY_ACID_DH_2"/>
    <property type="match status" value="1"/>
</dbReference>
<proteinExistence type="inferred from homology"/>
<evidence type="ECO:0000256" key="1">
    <source>
        <dbReference type="ARBA" id="ARBA00001917"/>
    </source>
</evidence>
<feature type="binding site" evidence="7">
    <location>
        <begin position="296"/>
        <end position="297"/>
    </location>
    <ligand>
        <name>FMN</name>
        <dbReference type="ChEBI" id="CHEBI:58210"/>
    </ligand>
</feature>
<evidence type="ECO:0000256" key="3">
    <source>
        <dbReference type="ARBA" id="ARBA00022643"/>
    </source>
</evidence>
<dbReference type="Pfam" id="PF01070">
    <property type="entry name" value="FMN_dh"/>
    <property type="match status" value="1"/>
</dbReference>
<dbReference type="PIRSF" id="PIRSF000138">
    <property type="entry name" value="Al-hdrx_acd_dh"/>
    <property type="match status" value="1"/>
</dbReference>
<dbReference type="SUPFAM" id="SSF51395">
    <property type="entry name" value="FMN-linked oxidoreductases"/>
    <property type="match status" value="1"/>
</dbReference>
<feature type="binding site" evidence="7">
    <location>
        <position position="242"/>
    </location>
    <ligand>
        <name>glyoxylate</name>
        <dbReference type="ChEBI" id="CHEBI:36655"/>
    </ligand>
</feature>
<feature type="binding site" evidence="7">
    <location>
        <position position="100"/>
    </location>
    <ligand>
        <name>FMN</name>
        <dbReference type="ChEBI" id="CHEBI:58210"/>
    </ligand>
</feature>
<comment type="cofactor">
    <cofactor evidence="1">
        <name>FMN</name>
        <dbReference type="ChEBI" id="CHEBI:58210"/>
    </cofactor>
</comment>
<feature type="binding site" evidence="7">
    <location>
        <position position="128"/>
    </location>
    <ligand>
        <name>FMN</name>
        <dbReference type="ChEBI" id="CHEBI:58210"/>
    </ligand>
</feature>
<comment type="similarity">
    <text evidence="5">Belongs to the FMN-dependent alpha-hydroxy acid dehydrogenase family.</text>
</comment>
<evidence type="ECO:0000313" key="9">
    <source>
        <dbReference type="EMBL" id="KRO32648.1"/>
    </source>
</evidence>
<dbReference type="GO" id="GO:0010181">
    <property type="term" value="F:FMN binding"/>
    <property type="evidence" value="ECO:0007669"/>
    <property type="project" value="InterPro"/>
</dbReference>
<feature type="domain" description="FMN hydroxy acid dehydrogenase" evidence="8">
    <location>
        <begin position="1"/>
        <end position="347"/>
    </location>
</feature>
<dbReference type="GO" id="GO:0016491">
    <property type="term" value="F:oxidoreductase activity"/>
    <property type="evidence" value="ECO:0007669"/>
    <property type="project" value="UniProtKB-KW"/>
</dbReference>
<dbReference type="InterPro" id="IPR008259">
    <property type="entry name" value="FMN_hydac_DH_AS"/>
</dbReference>
<feature type="non-terminal residue" evidence="9">
    <location>
        <position position="1"/>
    </location>
</feature>
<dbReference type="InterPro" id="IPR012133">
    <property type="entry name" value="Alpha-hydoxy_acid_DH_FMN"/>
</dbReference>
<sequence length="350" mass="38685">ADQEISLNRARRAFENIEFQPRILRNVESAELGVKLFGKDMMIPLGIAPTGFTRMMNTDGEIAGAQVAFKYGAPFCLSTMGTTSIEEISKSSPGGSNWFQLYLWRDRERSLGLIERAEKAGFDGLVLTVDAQVAGARLRDIRNGLTVPPTLTAKTLLNAAPRTSWWWNFLTKEPLSFASLESWNGTVAELMNTMFDPTMTFDDLKWIRKVWGRKLIVKGIQNVDDAKQAIKCGADAVWLSNHGGRQLDRAPVPFHLISPTRKALGRSIPIHFDTGIMHGADVIAGLASGGNFAWIGRAYLYGLMAGGRAGVEKTFEILVSQMTRTMKLLGVNSVSELEPSMVKTLFEMRP</sequence>
<dbReference type="Proteomes" id="UP000053349">
    <property type="component" value="Unassembled WGS sequence"/>
</dbReference>
<feature type="binding site" evidence="7">
    <location>
        <position position="218"/>
    </location>
    <ligand>
        <name>FMN</name>
        <dbReference type="ChEBI" id="CHEBI:58210"/>
    </ligand>
</feature>
<evidence type="ECO:0000259" key="8">
    <source>
        <dbReference type="PROSITE" id="PS51349"/>
    </source>
</evidence>
<evidence type="ECO:0000256" key="6">
    <source>
        <dbReference type="PIRSR" id="PIRSR000138-1"/>
    </source>
</evidence>
<gene>
    <name evidence="9" type="ORF">ABR64_05050</name>
</gene>